<evidence type="ECO:0000256" key="6">
    <source>
        <dbReference type="ARBA" id="ARBA00022840"/>
    </source>
</evidence>
<dbReference type="SUPFAM" id="SSF52058">
    <property type="entry name" value="L domain-like"/>
    <property type="match status" value="1"/>
</dbReference>
<reference evidence="12 13" key="1">
    <citation type="submission" date="2023-10" db="EMBL/GenBank/DDBJ databases">
        <title>Chromosome-scale genome assembly provides insights into flower coloration mechanisms of Canna indica.</title>
        <authorList>
            <person name="Li C."/>
        </authorList>
    </citation>
    <scope>NUCLEOTIDE SEQUENCE [LARGE SCALE GENOMIC DNA]</scope>
    <source>
        <tissue evidence="12">Flower</tissue>
    </source>
</reference>
<evidence type="ECO:0000313" key="13">
    <source>
        <dbReference type="Proteomes" id="UP001327560"/>
    </source>
</evidence>
<name>A0AAQ3K0H9_9LILI</name>
<dbReference type="PRINTS" id="PR00364">
    <property type="entry name" value="DISEASERSIST"/>
</dbReference>
<protein>
    <submittedName>
        <fullName evidence="12">Disease resistance protein RGA3</fullName>
    </submittedName>
</protein>
<feature type="coiled-coil region" evidence="7">
    <location>
        <begin position="28"/>
        <end position="55"/>
    </location>
</feature>
<evidence type="ECO:0000256" key="5">
    <source>
        <dbReference type="ARBA" id="ARBA00022821"/>
    </source>
</evidence>
<dbReference type="InterPro" id="IPR038005">
    <property type="entry name" value="RX-like_CC"/>
</dbReference>
<evidence type="ECO:0000256" key="2">
    <source>
        <dbReference type="ARBA" id="ARBA00022614"/>
    </source>
</evidence>
<dbReference type="GO" id="GO:0005524">
    <property type="term" value="F:ATP binding"/>
    <property type="evidence" value="ECO:0007669"/>
    <property type="project" value="UniProtKB-KW"/>
</dbReference>
<comment type="similarity">
    <text evidence="1">Belongs to the disease resistance NB-LRR family.</text>
</comment>
<evidence type="ECO:0000259" key="8">
    <source>
        <dbReference type="Pfam" id="PF00931"/>
    </source>
</evidence>
<dbReference type="Pfam" id="PF23598">
    <property type="entry name" value="LRR_14"/>
    <property type="match status" value="1"/>
</dbReference>
<keyword evidence="3" id="KW-0677">Repeat</keyword>
<dbReference type="Proteomes" id="UP001327560">
    <property type="component" value="Chromosome 2"/>
</dbReference>
<evidence type="ECO:0000256" key="4">
    <source>
        <dbReference type="ARBA" id="ARBA00022741"/>
    </source>
</evidence>
<sequence length="829" mass="94742">MGEAIVSTIVEKLKDLVIDKASEAWKLVRGVEEEVKRLKSNFEALQLVLEDAEEKQYLDKFLKHWLDRFKDASYDMEDVLDDWQTAVLQSPALQTEEIESGTSGFAPWLKVCRPLFSCFSYGSQVVMRHDIATRIKEINEEVEKIVQDKARFELVKKETKQPKWSETTAFGDVSELIGRDKVKGEIIRTLQCGTSEGEEGNRNIPTISIVGMGGIGKSSLAQLIYHDNKIQTHFNKMIIWVSVGNPFDQTQIARAILQSLDPCSPICQQNQPPLQNLLSEIREKITGKKFFLVLDDVWTDRSQDWKQLKATLKYGMCGSWILVTTRKESVAKQMDSSHVIPLKELDDELCWSIIAQNAFAGRNKDSHEHLKDIGRKLAKKCNGLPLAAKALGGLLKDKTRREEWENVLNSEIWRPDFEKEIFSPLLLSYYDLPSPIRQCLSYCAIFPKNHNFHQDELIQHWMAQRYLDNDNILQGQWKGEDYFKYLATRFFFQDFEKDGEGNLISFKMHDLVHDFIKFLTKEGFVAKRVGKDLSLDLSSKRIRHLRLRVGRRSSLPMFLNGTEKLRSLVVAVSYGSKKSTSDALHILFSQSKHLRLLKFDSLNLDEDEMPHDFGNLIHLRYLSIISCSNIENLLEAVCELSNLQSLNLQDCSSLEKLPDKIGKLINLRYLCTEGCSALSYYPKGISNLTSLIRLNNITVKTDCNDAGEFSIGDLEKLDLLGGNLMVKVIGYGIDWDEAKRAKLCNKIHLKCLHICICSPHIKEEELLQALNPPSSLPVRLTDYQTWVERVESSRIREKIRISARVQKAALQFIDGAVSSVSKRANSCRR</sequence>
<evidence type="ECO:0000256" key="3">
    <source>
        <dbReference type="ARBA" id="ARBA00022737"/>
    </source>
</evidence>
<keyword evidence="13" id="KW-1185">Reference proteome</keyword>
<accession>A0AAQ3K0H9</accession>
<keyword evidence="7" id="KW-0175">Coiled coil</keyword>
<feature type="domain" description="NB-ARC" evidence="8">
    <location>
        <begin position="203"/>
        <end position="362"/>
    </location>
</feature>
<dbReference type="Pfam" id="PF18052">
    <property type="entry name" value="Rx_N"/>
    <property type="match status" value="1"/>
</dbReference>
<dbReference type="GO" id="GO:0002758">
    <property type="term" value="P:innate immune response-activating signaling pathway"/>
    <property type="evidence" value="ECO:0007669"/>
    <property type="project" value="UniProtKB-ARBA"/>
</dbReference>
<dbReference type="InterPro" id="IPR058922">
    <property type="entry name" value="WHD_DRP"/>
</dbReference>
<evidence type="ECO:0000313" key="12">
    <source>
        <dbReference type="EMBL" id="WOK99784.1"/>
    </source>
</evidence>
<keyword evidence="4" id="KW-0547">Nucleotide-binding</keyword>
<dbReference type="InterPro" id="IPR027417">
    <property type="entry name" value="P-loop_NTPase"/>
</dbReference>
<feature type="domain" description="Disease resistance N-terminal" evidence="9">
    <location>
        <begin position="5"/>
        <end position="91"/>
    </location>
</feature>
<dbReference type="AlphaFoldDB" id="A0AAQ3K0H9"/>
<dbReference type="GO" id="GO:0042742">
    <property type="term" value="P:defense response to bacterium"/>
    <property type="evidence" value="ECO:0007669"/>
    <property type="project" value="UniProtKB-ARBA"/>
</dbReference>
<keyword evidence="2" id="KW-0433">Leucine-rich repeat</keyword>
<gene>
    <name evidence="12" type="ORF">Cni_G08496</name>
</gene>
<evidence type="ECO:0000256" key="7">
    <source>
        <dbReference type="SAM" id="Coils"/>
    </source>
</evidence>
<dbReference type="CDD" id="cd14798">
    <property type="entry name" value="RX-CC_like"/>
    <property type="match status" value="1"/>
</dbReference>
<dbReference type="InterPro" id="IPR055414">
    <property type="entry name" value="LRR_R13L4/SHOC2-like"/>
</dbReference>
<evidence type="ECO:0000259" key="9">
    <source>
        <dbReference type="Pfam" id="PF18052"/>
    </source>
</evidence>
<feature type="domain" description="Disease resistance R13L4/SHOC-2-like LRR" evidence="11">
    <location>
        <begin position="586"/>
        <end position="778"/>
    </location>
</feature>
<evidence type="ECO:0000259" key="10">
    <source>
        <dbReference type="Pfam" id="PF23559"/>
    </source>
</evidence>
<dbReference type="InterPro" id="IPR036388">
    <property type="entry name" value="WH-like_DNA-bd_sf"/>
</dbReference>
<dbReference type="Gene3D" id="1.10.10.10">
    <property type="entry name" value="Winged helix-like DNA-binding domain superfamily/Winged helix DNA-binding domain"/>
    <property type="match status" value="1"/>
</dbReference>
<dbReference type="Pfam" id="PF00931">
    <property type="entry name" value="NB-ARC"/>
    <property type="match status" value="1"/>
</dbReference>
<dbReference type="InterPro" id="IPR042197">
    <property type="entry name" value="Apaf_helical"/>
</dbReference>
<dbReference type="Pfam" id="PF23559">
    <property type="entry name" value="WHD_DRP"/>
    <property type="match status" value="1"/>
</dbReference>
<dbReference type="InterPro" id="IPR041118">
    <property type="entry name" value="Rx_N"/>
</dbReference>
<dbReference type="Gene3D" id="1.10.8.430">
    <property type="entry name" value="Helical domain of apoptotic protease-activating factors"/>
    <property type="match status" value="1"/>
</dbReference>
<dbReference type="Gene3D" id="3.80.10.10">
    <property type="entry name" value="Ribonuclease Inhibitor"/>
    <property type="match status" value="1"/>
</dbReference>
<evidence type="ECO:0000259" key="11">
    <source>
        <dbReference type="Pfam" id="PF23598"/>
    </source>
</evidence>
<dbReference type="PANTHER" id="PTHR36766:SF45">
    <property type="entry name" value="NB-ARC DOMAIN-CONTAINING PROTEIN"/>
    <property type="match status" value="1"/>
</dbReference>
<dbReference type="Gene3D" id="3.40.50.300">
    <property type="entry name" value="P-loop containing nucleotide triphosphate hydrolases"/>
    <property type="match status" value="1"/>
</dbReference>
<dbReference type="Gene3D" id="1.20.5.4130">
    <property type="match status" value="1"/>
</dbReference>
<evidence type="ECO:0000256" key="1">
    <source>
        <dbReference type="ARBA" id="ARBA00008894"/>
    </source>
</evidence>
<proteinExistence type="inferred from homology"/>
<dbReference type="SUPFAM" id="SSF52540">
    <property type="entry name" value="P-loop containing nucleoside triphosphate hydrolases"/>
    <property type="match status" value="1"/>
</dbReference>
<dbReference type="FunFam" id="1.10.10.10:FF:000322">
    <property type="entry name" value="Probable disease resistance protein At1g63360"/>
    <property type="match status" value="1"/>
</dbReference>
<dbReference type="InterPro" id="IPR032675">
    <property type="entry name" value="LRR_dom_sf"/>
</dbReference>
<keyword evidence="5" id="KW-0611">Plant defense</keyword>
<dbReference type="PANTHER" id="PTHR36766">
    <property type="entry name" value="PLANT BROAD-SPECTRUM MILDEW RESISTANCE PROTEIN RPW8"/>
    <property type="match status" value="1"/>
</dbReference>
<dbReference type="GO" id="GO:0043531">
    <property type="term" value="F:ADP binding"/>
    <property type="evidence" value="ECO:0007669"/>
    <property type="project" value="InterPro"/>
</dbReference>
<dbReference type="GO" id="GO:0009626">
    <property type="term" value="P:plant-type hypersensitive response"/>
    <property type="evidence" value="ECO:0007669"/>
    <property type="project" value="UniProtKB-ARBA"/>
</dbReference>
<dbReference type="EMBL" id="CP136891">
    <property type="protein sequence ID" value="WOK99784.1"/>
    <property type="molecule type" value="Genomic_DNA"/>
</dbReference>
<dbReference type="InterPro" id="IPR002182">
    <property type="entry name" value="NB-ARC"/>
</dbReference>
<feature type="domain" description="Disease resistance protein winged helix" evidence="10">
    <location>
        <begin position="445"/>
        <end position="516"/>
    </location>
</feature>
<organism evidence="12 13">
    <name type="scientific">Canna indica</name>
    <name type="common">Indian-shot</name>
    <dbReference type="NCBI Taxonomy" id="4628"/>
    <lineage>
        <taxon>Eukaryota</taxon>
        <taxon>Viridiplantae</taxon>
        <taxon>Streptophyta</taxon>
        <taxon>Embryophyta</taxon>
        <taxon>Tracheophyta</taxon>
        <taxon>Spermatophyta</taxon>
        <taxon>Magnoliopsida</taxon>
        <taxon>Liliopsida</taxon>
        <taxon>Zingiberales</taxon>
        <taxon>Cannaceae</taxon>
        <taxon>Canna</taxon>
    </lineage>
</organism>
<keyword evidence="6" id="KW-0067">ATP-binding</keyword>